<evidence type="ECO:0008006" key="3">
    <source>
        <dbReference type="Google" id="ProtNLM"/>
    </source>
</evidence>
<dbReference type="Proteomes" id="UP001304769">
    <property type="component" value="Unassembled WGS sequence"/>
</dbReference>
<protein>
    <recommendedName>
        <fullName evidence="3">SnoaL-like domain-containing protein</fullName>
    </recommendedName>
</protein>
<dbReference type="RefSeq" id="WP_323277314.1">
    <property type="nucleotide sequence ID" value="NZ_JAYGGQ010000001.1"/>
</dbReference>
<dbReference type="EMBL" id="JAYGGQ010000001">
    <property type="protein sequence ID" value="MEA5453561.1"/>
    <property type="molecule type" value="Genomic_DNA"/>
</dbReference>
<sequence>MAGRSLEGLCTALEHALALGDAKALRSLYLPTAVLVLVVGKARFEATPEDAAVDRARLGLPIGMTVRSITEMGGCGEIILDWSVSGVTSDGTVLDLAGDAALTCTQVAGDWYITSEQLRGYERAGISSASRIP</sequence>
<organism evidence="1 2">
    <name type="scientific">Sinomonas terricola</name>
    <dbReference type="NCBI Taxonomy" id="3110330"/>
    <lineage>
        <taxon>Bacteria</taxon>
        <taxon>Bacillati</taxon>
        <taxon>Actinomycetota</taxon>
        <taxon>Actinomycetes</taxon>
        <taxon>Micrococcales</taxon>
        <taxon>Micrococcaceae</taxon>
        <taxon>Sinomonas</taxon>
    </lineage>
</organism>
<accession>A0ABU5T327</accession>
<dbReference type="Gene3D" id="3.10.450.50">
    <property type="match status" value="1"/>
</dbReference>
<comment type="caution">
    <text evidence="1">The sequence shown here is derived from an EMBL/GenBank/DDBJ whole genome shotgun (WGS) entry which is preliminary data.</text>
</comment>
<gene>
    <name evidence="1" type="ORF">SPF06_02390</name>
</gene>
<dbReference type="SUPFAM" id="SSF54427">
    <property type="entry name" value="NTF2-like"/>
    <property type="match status" value="1"/>
</dbReference>
<name>A0ABU5T327_9MICC</name>
<dbReference type="InterPro" id="IPR032710">
    <property type="entry name" value="NTF2-like_dom_sf"/>
</dbReference>
<reference evidence="1 2" key="1">
    <citation type="submission" date="2023-12" db="EMBL/GenBank/DDBJ databases">
        <title>Sinomonas terricola sp. nov, isolated from litchi orchard soil in Guangdong, PR China.</title>
        <authorList>
            <person name="Jiaxin W."/>
            <person name="Yang Z."/>
            <person name="Honghui Z."/>
        </authorList>
    </citation>
    <scope>NUCLEOTIDE SEQUENCE [LARGE SCALE GENOMIC DNA]</scope>
    <source>
        <strain evidence="1 2">JGH33</strain>
    </source>
</reference>
<proteinExistence type="predicted"/>
<evidence type="ECO:0000313" key="1">
    <source>
        <dbReference type="EMBL" id="MEA5453561.1"/>
    </source>
</evidence>
<evidence type="ECO:0000313" key="2">
    <source>
        <dbReference type="Proteomes" id="UP001304769"/>
    </source>
</evidence>
<keyword evidence="2" id="KW-1185">Reference proteome</keyword>